<name>A0A0A9EGT7_ARUDO</name>
<accession>A0A0A9EGT7</accession>
<proteinExistence type="predicted"/>
<dbReference type="EMBL" id="GBRH01197931">
    <property type="protein sequence ID" value="JAD99964.1"/>
    <property type="molecule type" value="Transcribed_RNA"/>
</dbReference>
<reference evidence="1" key="2">
    <citation type="journal article" date="2015" name="Data Brief">
        <title>Shoot transcriptome of the giant reed, Arundo donax.</title>
        <authorList>
            <person name="Barrero R.A."/>
            <person name="Guerrero F.D."/>
            <person name="Moolhuijzen P."/>
            <person name="Goolsby J.A."/>
            <person name="Tidwell J."/>
            <person name="Bellgard S.E."/>
            <person name="Bellgard M.I."/>
        </authorList>
    </citation>
    <scope>NUCLEOTIDE SEQUENCE</scope>
    <source>
        <tissue evidence="1">Shoot tissue taken approximately 20 cm above the soil surface</tissue>
    </source>
</reference>
<sequence>MLVNVVSLMNGSTRSCISHSLMASNLMKTLCISYFLMKTSLFLSTPALCLPNNSEQDYPFSSRLQLSDLQKSTIHNIIKMGTKA</sequence>
<evidence type="ECO:0000313" key="1">
    <source>
        <dbReference type="EMBL" id="JAD99964.1"/>
    </source>
</evidence>
<dbReference type="AlphaFoldDB" id="A0A0A9EGT7"/>
<organism evidence="1">
    <name type="scientific">Arundo donax</name>
    <name type="common">Giant reed</name>
    <name type="synonym">Donax arundinaceus</name>
    <dbReference type="NCBI Taxonomy" id="35708"/>
    <lineage>
        <taxon>Eukaryota</taxon>
        <taxon>Viridiplantae</taxon>
        <taxon>Streptophyta</taxon>
        <taxon>Embryophyta</taxon>
        <taxon>Tracheophyta</taxon>
        <taxon>Spermatophyta</taxon>
        <taxon>Magnoliopsida</taxon>
        <taxon>Liliopsida</taxon>
        <taxon>Poales</taxon>
        <taxon>Poaceae</taxon>
        <taxon>PACMAD clade</taxon>
        <taxon>Arundinoideae</taxon>
        <taxon>Arundineae</taxon>
        <taxon>Arundo</taxon>
    </lineage>
</organism>
<protein>
    <submittedName>
        <fullName evidence="1">Uncharacterized protein</fullName>
    </submittedName>
</protein>
<reference evidence="1" key="1">
    <citation type="submission" date="2014-09" db="EMBL/GenBank/DDBJ databases">
        <authorList>
            <person name="Magalhaes I.L.F."/>
            <person name="Oliveira U."/>
            <person name="Santos F.R."/>
            <person name="Vidigal T.H.D.A."/>
            <person name="Brescovit A.D."/>
            <person name="Santos A.J."/>
        </authorList>
    </citation>
    <scope>NUCLEOTIDE SEQUENCE</scope>
    <source>
        <tissue evidence="1">Shoot tissue taken approximately 20 cm above the soil surface</tissue>
    </source>
</reference>